<reference evidence="4 5" key="1">
    <citation type="submission" date="2020-07" db="EMBL/GenBank/DDBJ databases">
        <title>Stappia sp., F7233, whole genome shotgun sequencing project.</title>
        <authorList>
            <person name="Jiang S."/>
            <person name="Liu Z.W."/>
            <person name="Du Z.J."/>
        </authorList>
    </citation>
    <scope>NUCLEOTIDE SEQUENCE [LARGE SCALE GENOMIC DNA]</scope>
    <source>
        <strain evidence="4 5">F7233</strain>
    </source>
</reference>
<dbReference type="GO" id="GO:0000160">
    <property type="term" value="P:phosphorelay signal transduction system"/>
    <property type="evidence" value="ECO:0007669"/>
    <property type="project" value="InterPro"/>
</dbReference>
<dbReference type="Gene3D" id="3.40.50.2300">
    <property type="match status" value="1"/>
</dbReference>
<dbReference type="InterPro" id="IPR050595">
    <property type="entry name" value="Bact_response_regulator"/>
</dbReference>
<dbReference type="SMART" id="SM00448">
    <property type="entry name" value="REC"/>
    <property type="match status" value="1"/>
</dbReference>
<feature type="domain" description="Response regulatory" evidence="3">
    <location>
        <begin position="4"/>
        <end position="114"/>
    </location>
</feature>
<keyword evidence="1 2" id="KW-0597">Phosphoprotein</keyword>
<dbReference type="InterPro" id="IPR001789">
    <property type="entry name" value="Sig_transdc_resp-reg_receiver"/>
</dbReference>
<comment type="caution">
    <text evidence="4">The sequence shown here is derived from an EMBL/GenBank/DDBJ whole genome shotgun (WGS) entry which is preliminary data.</text>
</comment>
<keyword evidence="5" id="KW-1185">Reference proteome</keyword>
<dbReference type="PANTHER" id="PTHR44591:SF25">
    <property type="entry name" value="CHEMOTAXIS TWO-COMPONENT RESPONSE REGULATOR"/>
    <property type="match status" value="1"/>
</dbReference>
<evidence type="ECO:0000256" key="2">
    <source>
        <dbReference type="PROSITE-ProRule" id="PRU00169"/>
    </source>
</evidence>
<dbReference type="SUPFAM" id="SSF52172">
    <property type="entry name" value="CheY-like"/>
    <property type="match status" value="1"/>
</dbReference>
<evidence type="ECO:0000259" key="3">
    <source>
        <dbReference type="PROSITE" id="PS50110"/>
    </source>
</evidence>
<proteinExistence type="predicted"/>
<dbReference type="PANTHER" id="PTHR44591">
    <property type="entry name" value="STRESS RESPONSE REGULATOR PROTEIN 1"/>
    <property type="match status" value="1"/>
</dbReference>
<evidence type="ECO:0000313" key="4">
    <source>
        <dbReference type="EMBL" id="MBA5779132.1"/>
    </source>
</evidence>
<accession>A0A839AJQ1</accession>
<feature type="modified residue" description="4-aspartylphosphate" evidence="2">
    <location>
        <position position="53"/>
    </location>
</feature>
<dbReference type="InterPro" id="IPR011006">
    <property type="entry name" value="CheY-like_superfamily"/>
</dbReference>
<dbReference type="Pfam" id="PF00072">
    <property type="entry name" value="Response_reg"/>
    <property type="match status" value="1"/>
</dbReference>
<evidence type="ECO:0000256" key="1">
    <source>
        <dbReference type="ARBA" id="ARBA00022553"/>
    </source>
</evidence>
<protein>
    <submittedName>
        <fullName evidence="4">Response regulator</fullName>
    </submittedName>
</protein>
<gene>
    <name evidence="4" type="ORF">H2509_18545</name>
</gene>
<organism evidence="4 5">
    <name type="scientific">Stappia albiluteola</name>
    <dbReference type="NCBI Taxonomy" id="2758565"/>
    <lineage>
        <taxon>Bacteria</taxon>
        <taxon>Pseudomonadati</taxon>
        <taxon>Pseudomonadota</taxon>
        <taxon>Alphaproteobacteria</taxon>
        <taxon>Hyphomicrobiales</taxon>
        <taxon>Stappiaceae</taxon>
        <taxon>Stappia</taxon>
    </lineage>
</organism>
<name>A0A839AJQ1_9HYPH</name>
<dbReference type="EMBL" id="JACFXV010000066">
    <property type="protein sequence ID" value="MBA5779132.1"/>
    <property type="molecule type" value="Genomic_DNA"/>
</dbReference>
<evidence type="ECO:0000313" key="5">
    <source>
        <dbReference type="Proteomes" id="UP000541109"/>
    </source>
</evidence>
<dbReference type="AlphaFoldDB" id="A0A839AJQ1"/>
<sequence>MHVTIHIVEDDPGVGDALSLLLQQLGHETIVYADAEAFFRHTPPVDGDTVIVDLCLPGMPGMQVIRWLKSLNLQLKIIAISGQPQASIRRMLQGETPDILLRKPLREEALTKYL</sequence>
<dbReference type="PROSITE" id="PS50110">
    <property type="entry name" value="RESPONSE_REGULATORY"/>
    <property type="match status" value="1"/>
</dbReference>
<dbReference type="Proteomes" id="UP000541109">
    <property type="component" value="Unassembled WGS sequence"/>
</dbReference>